<dbReference type="Proteomes" id="UP000007752">
    <property type="component" value="Chromosome 2"/>
</dbReference>
<dbReference type="Gramene" id="Os02t0247600-01">
    <property type="protein sequence ID" value="Os02t0247600-01"/>
    <property type="gene ID" value="Os02g0247600"/>
</dbReference>
<evidence type="ECO:0000256" key="1">
    <source>
        <dbReference type="SAM" id="MobiDB-lite"/>
    </source>
</evidence>
<gene>
    <name evidence="2" type="ORF">OsJ_06068</name>
</gene>
<evidence type="ECO:0000313" key="2">
    <source>
        <dbReference type="EMBL" id="EEE56654.1"/>
    </source>
</evidence>
<dbReference type="EMBL" id="CM000139">
    <property type="protein sequence ID" value="EEE56654.1"/>
    <property type="molecule type" value="Genomic_DNA"/>
</dbReference>
<organism evidence="2">
    <name type="scientific">Oryza sativa subsp. japonica</name>
    <name type="common">Rice</name>
    <dbReference type="NCBI Taxonomy" id="39947"/>
    <lineage>
        <taxon>Eukaryota</taxon>
        <taxon>Viridiplantae</taxon>
        <taxon>Streptophyta</taxon>
        <taxon>Embryophyta</taxon>
        <taxon>Tracheophyta</taxon>
        <taxon>Spermatophyta</taxon>
        <taxon>Magnoliopsida</taxon>
        <taxon>Liliopsida</taxon>
        <taxon>Poales</taxon>
        <taxon>Poaceae</taxon>
        <taxon>BOP clade</taxon>
        <taxon>Oryzoideae</taxon>
        <taxon>Oryzeae</taxon>
        <taxon>Oryzinae</taxon>
        <taxon>Oryza</taxon>
        <taxon>Oryza sativa</taxon>
    </lineage>
</organism>
<dbReference type="AlphaFoldDB" id="A0A8J8YPD8"/>
<reference evidence="2" key="2">
    <citation type="submission" date="2008-12" db="EMBL/GenBank/DDBJ databases">
        <title>Improved gene annotation of the rice (Oryza sativa) genomes.</title>
        <authorList>
            <person name="Wang J."/>
            <person name="Li R."/>
            <person name="Fan W."/>
            <person name="Huang Q."/>
            <person name="Zhang J."/>
            <person name="Zhou Y."/>
            <person name="Hu Y."/>
            <person name="Zi S."/>
            <person name="Li J."/>
            <person name="Ni P."/>
            <person name="Zheng H."/>
            <person name="Zhang Y."/>
            <person name="Zhao M."/>
            <person name="Hao Q."/>
            <person name="McDermott J."/>
            <person name="Samudrala R."/>
            <person name="Kristiansen K."/>
            <person name="Wong G.K.-S."/>
        </authorList>
    </citation>
    <scope>NUCLEOTIDE SEQUENCE</scope>
</reference>
<feature type="compositionally biased region" description="Pro residues" evidence="1">
    <location>
        <begin position="83"/>
        <end position="92"/>
    </location>
</feature>
<dbReference type="OMA" id="TCYRRPP"/>
<accession>A0A8J8YPD8</accession>
<protein>
    <submittedName>
        <fullName evidence="2">Uncharacterized protein</fullName>
    </submittedName>
</protein>
<proteinExistence type="predicted"/>
<feature type="compositionally biased region" description="Basic and acidic residues" evidence="1">
    <location>
        <begin position="15"/>
        <end position="32"/>
    </location>
</feature>
<feature type="compositionally biased region" description="Polar residues" evidence="1">
    <location>
        <begin position="119"/>
        <end position="130"/>
    </location>
</feature>
<feature type="compositionally biased region" description="Basic residues" evidence="1">
    <location>
        <begin position="133"/>
        <end position="157"/>
    </location>
</feature>
<dbReference type="HOGENOM" id="CLU_1680820_0_0_1"/>
<sequence length="157" mass="17287">MGGGERAEDDEGVGEVERQDHDHQPERVEHGVGRRPVPPPKQVHALHQLTAHLKSRHAGAVDRGGRAARSSGGGGELRSGFSPRPPPLPPPRRWSLPVPRSLSPTPSTCYRRPPPARTSWASPWPVTSSLPGRHPREKPVRGRRRSRCHLPHGRLPL</sequence>
<feature type="compositionally biased region" description="Low complexity" evidence="1">
    <location>
        <begin position="93"/>
        <end position="104"/>
    </location>
</feature>
<name>A0A8J8YPD8_ORYSJ</name>
<feature type="region of interest" description="Disordered" evidence="1">
    <location>
        <begin position="1"/>
        <end position="157"/>
    </location>
</feature>
<reference evidence="2" key="1">
    <citation type="journal article" date="2005" name="PLoS Biol.">
        <title>The genomes of Oryza sativa: a history of duplications.</title>
        <authorList>
            <person name="Yu J."/>
            <person name="Wang J."/>
            <person name="Lin W."/>
            <person name="Li S."/>
            <person name="Li H."/>
            <person name="Zhou J."/>
            <person name="Ni P."/>
            <person name="Dong W."/>
            <person name="Hu S."/>
            <person name="Zeng C."/>
            <person name="Zhang J."/>
            <person name="Zhang Y."/>
            <person name="Li R."/>
            <person name="Xu Z."/>
            <person name="Li S."/>
            <person name="Li X."/>
            <person name="Zheng H."/>
            <person name="Cong L."/>
            <person name="Lin L."/>
            <person name="Yin J."/>
            <person name="Geng J."/>
            <person name="Li G."/>
            <person name="Shi J."/>
            <person name="Liu J."/>
            <person name="Lv H."/>
            <person name="Li J."/>
            <person name="Wang J."/>
            <person name="Deng Y."/>
            <person name="Ran L."/>
            <person name="Shi X."/>
            <person name="Wang X."/>
            <person name="Wu Q."/>
            <person name="Li C."/>
            <person name="Ren X."/>
            <person name="Wang J."/>
            <person name="Wang X."/>
            <person name="Li D."/>
            <person name="Liu D."/>
            <person name="Zhang X."/>
            <person name="Ji Z."/>
            <person name="Zhao W."/>
            <person name="Sun Y."/>
            <person name="Zhang Z."/>
            <person name="Bao J."/>
            <person name="Han Y."/>
            <person name="Dong L."/>
            <person name="Ji J."/>
            <person name="Chen P."/>
            <person name="Wu S."/>
            <person name="Liu J."/>
            <person name="Xiao Y."/>
            <person name="Bu D."/>
            <person name="Tan J."/>
            <person name="Yang L."/>
            <person name="Ye C."/>
            <person name="Zhang J."/>
            <person name="Xu J."/>
            <person name="Zhou Y."/>
            <person name="Yu Y."/>
            <person name="Zhang B."/>
            <person name="Zhuang S."/>
            <person name="Wei H."/>
            <person name="Liu B."/>
            <person name="Lei M."/>
            <person name="Yu H."/>
            <person name="Li Y."/>
            <person name="Xu H."/>
            <person name="Wei S."/>
            <person name="He X."/>
            <person name="Fang L."/>
            <person name="Zhang Z."/>
            <person name="Zhang Y."/>
            <person name="Huang X."/>
            <person name="Su Z."/>
            <person name="Tong W."/>
            <person name="Li J."/>
            <person name="Tong Z."/>
            <person name="Li S."/>
            <person name="Ye J."/>
            <person name="Wang L."/>
            <person name="Fang L."/>
            <person name="Lei T."/>
            <person name="Chen C."/>
            <person name="Chen H."/>
            <person name="Xu Z."/>
            <person name="Li H."/>
            <person name="Huang H."/>
            <person name="Zhang F."/>
            <person name="Xu H."/>
            <person name="Li N."/>
            <person name="Zhao C."/>
            <person name="Li S."/>
            <person name="Dong L."/>
            <person name="Huang Y."/>
            <person name="Li L."/>
            <person name="Xi Y."/>
            <person name="Qi Q."/>
            <person name="Li W."/>
            <person name="Zhang B."/>
            <person name="Hu W."/>
            <person name="Zhang Y."/>
            <person name="Tian X."/>
            <person name="Jiao Y."/>
            <person name="Liang X."/>
            <person name="Jin J."/>
            <person name="Gao L."/>
            <person name="Zheng W."/>
            <person name="Hao B."/>
            <person name="Liu S."/>
            <person name="Wang W."/>
            <person name="Yuan L."/>
            <person name="Cao M."/>
            <person name="McDermott J."/>
            <person name="Samudrala R."/>
            <person name="Wang J."/>
            <person name="Wong G.K."/>
            <person name="Yang H."/>
        </authorList>
    </citation>
    <scope>NUCLEOTIDE SEQUENCE [LARGE SCALE GENOMIC DNA]</scope>
</reference>